<reference evidence="5" key="1">
    <citation type="submission" date="2017-08" db="EMBL/GenBank/DDBJ databases">
        <authorList>
            <person name="Varghese N."/>
            <person name="Submissions S."/>
        </authorList>
    </citation>
    <scope>NUCLEOTIDE SEQUENCE [LARGE SCALE GENOMIC DNA]</scope>
    <source>
        <strain evidence="5">DSM 4725</strain>
    </source>
</reference>
<feature type="domain" description="Pyrrolo-quinoline quinone repeat" evidence="3">
    <location>
        <begin position="63"/>
        <end position="181"/>
    </location>
</feature>
<protein>
    <submittedName>
        <fullName evidence="4">Outer membrane protein assembly factor BamB, contains PQQ-like beta-propeller repeat</fullName>
    </submittedName>
</protein>
<dbReference type="RefSeq" id="WP_097194452.1">
    <property type="nucleotide sequence ID" value="NZ_OBQI01000002.1"/>
</dbReference>
<dbReference type="Proteomes" id="UP000219435">
    <property type="component" value="Unassembled WGS sequence"/>
</dbReference>
<dbReference type="AlphaFoldDB" id="A0A285V492"/>
<feature type="region of interest" description="Disordered" evidence="1">
    <location>
        <begin position="39"/>
        <end position="66"/>
    </location>
</feature>
<keyword evidence="2" id="KW-0472">Membrane</keyword>
<organism evidence="4 5">
    <name type="scientific">Blastococcus aggregatus</name>
    <dbReference type="NCBI Taxonomy" id="38502"/>
    <lineage>
        <taxon>Bacteria</taxon>
        <taxon>Bacillati</taxon>
        <taxon>Actinomycetota</taxon>
        <taxon>Actinomycetes</taxon>
        <taxon>Geodermatophilales</taxon>
        <taxon>Geodermatophilaceae</taxon>
        <taxon>Blastococcus</taxon>
    </lineage>
</organism>
<dbReference type="EMBL" id="OBQI01000002">
    <property type="protein sequence ID" value="SOC48869.1"/>
    <property type="molecule type" value="Genomic_DNA"/>
</dbReference>
<dbReference type="InterPro" id="IPR018391">
    <property type="entry name" value="PQQ_b-propeller_rpt"/>
</dbReference>
<dbReference type="InterPro" id="IPR015943">
    <property type="entry name" value="WD40/YVTN_repeat-like_dom_sf"/>
</dbReference>
<dbReference type="Pfam" id="PF13360">
    <property type="entry name" value="PQQ_2"/>
    <property type="match status" value="1"/>
</dbReference>
<dbReference type="SUPFAM" id="SSF50998">
    <property type="entry name" value="Quinoprotein alcohol dehydrogenase-like"/>
    <property type="match status" value="1"/>
</dbReference>
<accession>A0A285V492</accession>
<evidence type="ECO:0000313" key="4">
    <source>
        <dbReference type="EMBL" id="SOC48869.1"/>
    </source>
</evidence>
<dbReference type="InterPro" id="IPR002372">
    <property type="entry name" value="PQQ_rpt_dom"/>
</dbReference>
<dbReference type="Gene3D" id="2.130.10.10">
    <property type="entry name" value="YVTN repeat-like/Quinoprotein amine dehydrogenase"/>
    <property type="match status" value="1"/>
</dbReference>
<feature type="compositionally biased region" description="Low complexity" evidence="1">
    <location>
        <begin position="39"/>
        <end position="55"/>
    </location>
</feature>
<proteinExistence type="predicted"/>
<feature type="transmembrane region" description="Helical" evidence="2">
    <location>
        <begin position="12"/>
        <end position="30"/>
    </location>
</feature>
<gene>
    <name evidence="4" type="ORF">SAMN05660748_1582</name>
</gene>
<evidence type="ECO:0000259" key="3">
    <source>
        <dbReference type="Pfam" id="PF13360"/>
    </source>
</evidence>
<name>A0A285V492_9ACTN</name>
<dbReference type="SMART" id="SM00564">
    <property type="entry name" value="PQQ"/>
    <property type="match status" value="2"/>
</dbReference>
<keyword evidence="2" id="KW-1133">Transmembrane helix</keyword>
<evidence type="ECO:0000256" key="1">
    <source>
        <dbReference type="SAM" id="MobiDB-lite"/>
    </source>
</evidence>
<keyword evidence="5" id="KW-1185">Reference proteome</keyword>
<sequence>MQRSTVRPPLRVWVWIAATLAVVVVAALLWRGSEAAATDSTTAAPAGVPAGAPAGDLSPAWSAGGRPPADVVEEGRVLLGSDSGVRALDPLTGDEAWHYTRSNARLCGLTVTDGVAVAVFRTADRCDEAVALDAATGVRTWTRNLSLRGDAVLTSTASIVLATSPTGVLTFDPVGNNVRWRAGAPGGCTWLSAVAGDTGVAVLQRCAGAQVVQLRLYDGFDGSEHWTVDVPVPEDVDVALLGADALVGLRVGGEVRLFAPDGAALRATLPAAPGDTVQQTTAAGLVLVRVGGTLSAVDPAGGAVRWTAPADGLPAATGADGPEVVVPTADGFVRRDARTGDELGRWAAGEVPPDGTATVVGPAVVLRLADEVRTYR</sequence>
<keyword evidence="2" id="KW-0812">Transmembrane</keyword>
<evidence type="ECO:0000313" key="5">
    <source>
        <dbReference type="Proteomes" id="UP000219435"/>
    </source>
</evidence>
<dbReference type="Gene3D" id="2.40.128.630">
    <property type="match status" value="1"/>
</dbReference>
<dbReference type="InterPro" id="IPR011047">
    <property type="entry name" value="Quinoprotein_ADH-like_sf"/>
</dbReference>
<dbReference type="OrthoDB" id="5182370at2"/>
<evidence type="ECO:0000256" key="2">
    <source>
        <dbReference type="SAM" id="Phobius"/>
    </source>
</evidence>